<keyword evidence="1" id="KW-0472">Membrane</keyword>
<dbReference type="Proteomes" id="UP001173465">
    <property type="component" value="Unassembled WGS sequence"/>
</dbReference>
<dbReference type="EMBL" id="JACANB010000002">
    <property type="protein sequence ID" value="MDM1695928.1"/>
    <property type="molecule type" value="Genomic_DNA"/>
</dbReference>
<protein>
    <submittedName>
        <fullName evidence="2">PilW family protein</fullName>
    </submittedName>
</protein>
<organism evidence="2 3">
    <name type="scientific">Thiopseudomonas alkaliphila</name>
    <dbReference type="NCBI Taxonomy" id="1697053"/>
    <lineage>
        <taxon>Bacteria</taxon>
        <taxon>Pseudomonadati</taxon>
        <taxon>Pseudomonadota</taxon>
        <taxon>Gammaproteobacteria</taxon>
        <taxon>Pseudomonadales</taxon>
        <taxon>Pseudomonadaceae</taxon>
        <taxon>Thiopseudomonas</taxon>
    </lineage>
</organism>
<accession>A0AAW7DRT7</accession>
<comment type="caution">
    <text evidence="2">The sequence shown here is derived from an EMBL/GenBank/DDBJ whole genome shotgun (WGS) entry which is preliminary data.</text>
</comment>
<dbReference type="NCBIfam" id="TIGR02532">
    <property type="entry name" value="IV_pilin_GFxxxE"/>
    <property type="match status" value="1"/>
</dbReference>
<sequence length="249" mass="27000">MNAQQRGFTLVELMVAMLIGLILTLAALQVFLTNQRTFALQQALTELNEDGQLAIRYMVADIRRAGQGDDILGAVEPIWLEQASDGGTGNDTLAIQYWGLDTCTGEQFADLTQVESRYSINNGELQCTSNGQTVGLLTGVESFQVLYGIDTADDGNLGPIQFVNAGSLDADSIVVATRIGLLLSSDRFNQGETTARNYWVLDQQVARNDALLRRVYSSSVQLRNYDWEAVFGCDRNPTSANCTGGAGSP</sequence>
<evidence type="ECO:0000256" key="1">
    <source>
        <dbReference type="SAM" id="Phobius"/>
    </source>
</evidence>
<keyword evidence="1" id="KW-0812">Transmembrane</keyword>
<dbReference type="SUPFAM" id="SSF54523">
    <property type="entry name" value="Pili subunits"/>
    <property type="match status" value="1"/>
</dbReference>
<dbReference type="Pfam" id="PF16074">
    <property type="entry name" value="PilW"/>
    <property type="match status" value="1"/>
</dbReference>
<name>A0AAW7DRT7_9GAMM</name>
<evidence type="ECO:0000313" key="2">
    <source>
        <dbReference type="EMBL" id="MDM1695928.1"/>
    </source>
</evidence>
<proteinExistence type="predicted"/>
<dbReference type="AlphaFoldDB" id="A0AAW7DRT7"/>
<dbReference type="PROSITE" id="PS00409">
    <property type="entry name" value="PROKAR_NTER_METHYL"/>
    <property type="match status" value="1"/>
</dbReference>
<evidence type="ECO:0000313" key="3">
    <source>
        <dbReference type="Proteomes" id="UP001173465"/>
    </source>
</evidence>
<dbReference type="Pfam" id="PF07963">
    <property type="entry name" value="N_methyl"/>
    <property type="match status" value="1"/>
</dbReference>
<keyword evidence="1" id="KW-1133">Transmembrane helix</keyword>
<dbReference type="RefSeq" id="WP_286593368.1">
    <property type="nucleotide sequence ID" value="NZ_JACANB010000002.1"/>
</dbReference>
<dbReference type="InterPro" id="IPR032092">
    <property type="entry name" value="PilW"/>
</dbReference>
<dbReference type="GO" id="GO:0043683">
    <property type="term" value="P:type IV pilus assembly"/>
    <property type="evidence" value="ECO:0007669"/>
    <property type="project" value="InterPro"/>
</dbReference>
<feature type="transmembrane region" description="Helical" evidence="1">
    <location>
        <begin position="7"/>
        <end position="32"/>
    </location>
</feature>
<reference evidence="2" key="2">
    <citation type="journal article" date="2022" name="Sci. Total Environ.">
        <title>Prevalence, transmission, and molecular epidemiology of tet(X)-positive bacteria among humans, animals, and environmental niches in China: An epidemiological, and genomic-based study.</title>
        <authorList>
            <person name="Dong N."/>
            <person name="Zeng Y."/>
            <person name="Cai C."/>
            <person name="Sun C."/>
            <person name="Lu J."/>
            <person name="Liu C."/>
            <person name="Zhou H."/>
            <person name="Sun Q."/>
            <person name="Shu L."/>
            <person name="Wang H."/>
            <person name="Wang Y."/>
            <person name="Wang S."/>
            <person name="Wu C."/>
            <person name="Chan E.W."/>
            <person name="Chen G."/>
            <person name="Shen Z."/>
            <person name="Chen S."/>
            <person name="Zhang R."/>
        </authorList>
    </citation>
    <scope>NUCLEOTIDE SEQUENCE</scope>
    <source>
        <strain evidence="2">DF46-2-2</strain>
    </source>
</reference>
<gene>
    <name evidence="2" type="ORF">HX099_04505</name>
</gene>
<dbReference type="InterPro" id="IPR012902">
    <property type="entry name" value="N_methyl_site"/>
</dbReference>
<reference evidence="2" key="1">
    <citation type="submission" date="2020-06" db="EMBL/GenBank/DDBJ databases">
        <authorList>
            <person name="Dong N."/>
        </authorList>
    </citation>
    <scope>NUCLEOTIDE SEQUENCE</scope>
    <source>
        <strain evidence="2">DF46-2-2</strain>
    </source>
</reference>
<dbReference type="InterPro" id="IPR045584">
    <property type="entry name" value="Pilin-like"/>
</dbReference>